<dbReference type="Proteomes" id="UP000823405">
    <property type="component" value="Unassembled WGS sequence"/>
</dbReference>
<comment type="caution">
    <text evidence="2">The sequence shown here is derived from an EMBL/GenBank/DDBJ whole genome shotgun (WGS) entry which is preliminary data.</text>
</comment>
<feature type="chain" id="PRO_5040179635" evidence="1">
    <location>
        <begin position="21"/>
        <end position="111"/>
    </location>
</feature>
<dbReference type="EMBL" id="JAAAIN010002326">
    <property type="protein sequence ID" value="KAG0294445.1"/>
    <property type="molecule type" value="Genomic_DNA"/>
</dbReference>
<protein>
    <submittedName>
        <fullName evidence="2">Uncharacterized protein</fullName>
    </submittedName>
</protein>
<evidence type="ECO:0000256" key="1">
    <source>
        <dbReference type="SAM" id="SignalP"/>
    </source>
</evidence>
<dbReference type="AlphaFoldDB" id="A0A9P6UGE3"/>
<reference evidence="2" key="1">
    <citation type="journal article" date="2020" name="Fungal Divers.">
        <title>Resolving the Mortierellaceae phylogeny through synthesis of multi-gene phylogenetics and phylogenomics.</title>
        <authorList>
            <person name="Vandepol N."/>
            <person name="Liber J."/>
            <person name="Desiro A."/>
            <person name="Na H."/>
            <person name="Kennedy M."/>
            <person name="Barry K."/>
            <person name="Grigoriev I.V."/>
            <person name="Miller A.N."/>
            <person name="O'Donnell K."/>
            <person name="Stajich J.E."/>
            <person name="Bonito G."/>
        </authorList>
    </citation>
    <scope>NUCLEOTIDE SEQUENCE</scope>
    <source>
        <strain evidence="2">NVP60</strain>
    </source>
</reference>
<organism evidence="2 3">
    <name type="scientific">Linnemannia gamsii</name>
    <dbReference type="NCBI Taxonomy" id="64522"/>
    <lineage>
        <taxon>Eukaryota</taxon>
        <taxon>Fungi</taxon>
        <taxon>Fungi incertae sedis</taxon>
        <taxon>Mucoromycota</taxon>
        <taxon>Mortierellomycotina</taxon>
        <taxon>Mortierellomycetes</taxon>
        <taxon>Mortierellales</taxon>
        <taxon>Mortierellaceae</taxon>
        <taxon>Linnemannia</taxon>
    </lineage>
</organism>
<gene>
    <name evidence="2" type="ORF">BGZ97_005088</name>
</gene>
<accession>A0A9P6UGE3</accession>
<proteinExistence type="predicted"/>
<keyword evidence="3" id="KW-1185">Reference proteome</keyword>
<evidence type="ECO:0000313" key="2">
    <source>
        <dbReference type="EMBL" id="KAG0294445.1"/>
    </source>
</evidence>
<name>A0A9P6UGE3_9FUNG</name>
<sequence>MKFSNTFLIAVTTLAAYVNANMLQINNPTVAELATAPRWVQPPRTWTVILNTGPSEAVRYVATLSTLDCSGSNTRTERTVPLTVSSGTYSIVVRSDPELSYTNTFTINNPS</sequence>
<feature type="signal peptide" evidence="1">
    <location>
        <begin position="1"/>
        <end position="20"/>
    </location>
</feature>
<keyword evidence="1" id="KW-0732">Signal</keyword>
<evidence type="ECO:0000313" key="3">
    <source>
        <dbReference type="Proteomes" id="UP000823405"/>
    </source>
</evidence>